<dbReference type="AlphaFoldDB" id="A0A7Y6TUI5"/>
<dbReference type="RefSeq" id="WP_069729983.1">
    <property type="nucleotide sequence ID" value="NZ_JABWPE010000053.1"/>
</dbReference>
<organism evidence="6 7">
    <name type="scientific">Pantoea brenneri</name>
    <dbReference type="NCBI Taxonomy" id="472694"/>
    <lineage>
        <taxon>Bacteria</taxon>
        <taxon>Pseudomonadati</taxon>
        <taxon>Pseudomonadota</taxon>
        <taxon>Gammaproteobacteria</taxon>
        <taxon>Enterobacterales</taxon>
        <taxon>Erwiniaceae</taxon>
        <taxon>Pantoea</taxon>
    </lineage>
</organism>
<evidence type="ECO:0000313" key="6">
    <source>
        <dbReference type="EMBL" id="NUY99329.1"/>
    </source>
</evidence>
<evidence type="ECO:0000256" key="1">
    <source>
        <dbReference type="ARBA" id="ARBA00004514"/>
    </source>
</evidence>
<evidence type="ECO:0000256" key="2">
    <source>
        <dbReference type="ARBA" id="ARBA00022490"/>
    </source>
</evidence>
<accession>A0A7Y6TUI5</accession>
<dbReference type="GeneID" id="57348130"/>
<comment type="caution">
    <text evidence="6">The sequence shown here is derived from an EMBL/GenBank/DDBJ whole genome shotgun (WGS) entry which is preliminary data.</text>
</comment>
<comment type="subcellular location">
    <subcellularLocation>
        <location evidence="1">Cytoplasm</location>
        <location evidence="1">Cytosol</location>
    </subcellularLocation>
</comment>
<protein>
    <recommendedName>
        <fullName evidence="5">Flagellar protein FliT</fullName>
    </recommendedName>
</protein>
<dbReference type="InterPro" id="IPR008622">
    <property type="entry name" value="FliT"/>
</dbReference>
<dbReference type="Proteomes" id="UP000566985">
    <property type="component" value="Unassembled WGS sequence"/>
</dbReference>
<gene>
    <name evidence="6" type="primary">fliT</name>
    <name evidence="6" type="ORF">HU668_23170</name>
</gene>
<proteinExistence type="predicted"/>
<dbReference type="EMBL" id="JABWPM010000052">
    <property type="protein sequence ID" value="NUY99329.1"/>
    <property type="molecule type" value="Genomic_DNA"/>
</dbReference>
<keyword evidence="2" id="KW-0963">Cytoplasm</keyword>
<keyword evidence="4" id="KW-0143">Chaperone</keyword>
<sequence length="101" mass="11414">MDDIQVMRFLARSLEQAASQHDWPTMQDVDAQIAALLSSLKGQPISTEKREALAALRQVHLRVNRFCQAQSDELEKQLARTRRNREGAAAYAQFSSAEERG</sequence>
<reference evidence="6 7" key="1">
    <citation type="submission" date="2020-05" db="EMBL/GenBank/DDBJ databases">
        <title>Whole Genome Sequences of Enterobacteriales Associated with the International Space Station.</title>
        <authorList>
            <person name="Bharadwaj A."/>
            <person name="Daudu R."/>
            <person name="Singh N."/>
            <person name="Wood J."/>
            <person name="Debieu M."/>
            <person name="Mason C."/>
            <person name="Wang C."/>
            <person name="Venkateswaran K."/>
        </authorList>
    </citation>
    <scope>NUCLEOTIDE SEQUENCE [LARGE SCALE GENOMIC DNA]</scope>
    <source>
        <strain evidence="6 7">IF5SW-B1</strain>
    </source>
</reference>
<dbReference type="GO" id="GO:0044781">
    <property type="term" value="P:bacterial-type flagellum organization"/>
    <property type="evidence" value="ECO:0007669"/>
    <property type="project" value="UniProtKB-KW"/>
</dbReference>
<evidence type="ECO:0000256" key="4">
    <source>
        <dbReference type="ARBA" id="ARBA00023186"/>
    </source>
</evidence>
<dbReference type="Pfam" id="PF05400">
    <property type="entry name" value="FliT"/>
    <property type="match status" value="1"/>
</dbReference>
<evidence type="ECO:0000313" key="7">
    <source>
        <dbReference type="Proteomes" id="UP000566985"/>
    </source>
</evidence>
<name>A0A7Y6TUI5_9GAMM</name>
<keyword evidence="6" id="KW-0969">Cilium</keyword>
<keyword evidence="6" id="KW-0282">Flagellum</keyword>
<evidence type="ECO:0000256" key="3">
    <source>
        <dbReference type="ARBA" id="ARBA00022795"/>
    </source>
</evidence>
<dbReference type="Gene3D" id="1.20.58.380">
    <property type="entry name" value="Flagellar protein flit"/>
    <property type="match status" value="1"/>
</dbReference>
<keyword evidence="6" id="KW-0966">Cell projection</keyword>
<keyword evidence="3" id="KW-1005">Bacterial flagellum biogenesis</keyword>
<evidence type="ECO:0000256" key="5">
    <source>
        <dbReference type="ARBA" id="ARBA00093797"/>
    </source>
</evidence>